<dbReference type="Gene3D" id="3.40.50.300">
    <property type="entry name" value="P-loop containing nucleotide triphosphate hydrolases"/>
    <property type="match status" value="1"/>
</dbReference>
<protein>
    <submittedName>
        <fullName evidence="6">PhoH-like ATPase</fullName>
    </submittedName>
</protein>
<dbReference type="InterPro" id="IPR029060">
    <property type="entry name" value="PIN-like_dom_sf"/>
</dbReference>
<dbReference type="SUPFAM" id="SSF52540">
    <property type="entry name" value="P-loop containing nucleoside triphosphate hydrolases"/>
    <property type="match status" value="1"/>
</dbReference>
<dbReference type="SUPFAM" id="SSF88723">
    <property type="entry name" value="PIN domain-like"/>
    <property type="match status" value="1"/>
</dbReference>
<keyword evidence="3" id="KW-0067">ATP-binding</keyword>
<sequence length="427" mass="47966">MMEWELKGGEGRKKTFVLDTNVLIHDFNALESFEENHVVLPIRVIEELDSLKSGAGEVPYSARKALRNIGFYAARGDISRGIPLPGGGFLRVEVNEENYFRELKSDNLIISCAMALKEKQVPNVVIVSKDTSVRIKAGAMNVSAQDYKRDKTSLFQKYGSILREEDYNNGIRSVRYQCQGDDINRLWSNDLRCSIRNNRDLNGISPKNVGQVCAMDALTCPEINVVALTGKAGSGKTLLALAAALHQMTKKGGPLYDKVMVARPPVPMNGYDLGFLPGDLLEKIDPWMQPIYDNLEVLYKTPKDMDENRNFGRKEYKSYQYLIDKGFLEIGNLTYIRGRSLPGRYIIIDEAQNLRPLDVKTLVTRLGEGSKIVFTGDLDQIDTPYLDAESNGLAYLIARLINEEDFCYLNLEKSARSNLADRMAVLL</sequence>
<dbReference type="GO" id="GO:0005524">
    <property type="term" value="F:ATP binding"/>
    <property type="evidence" value="ECO:0007669"/>
    <property type="project" value="UniProtKB-KW"/>
</dbReference>
<dbReference type="CDD" id="cd09883">
    <property type="entry name" value="PIN_VapC_PhoHL-ATPase"/>
    <property type="match status" value="1"/>
</dbReference>
<dbReference type="PANTHER" id="PTHR30473:SF2">
    <property type="entry name" value="PIN DOMAIN-CONTAINING PROTEIN"/>
    <property type="match status" value="1"/>
</dbReference>
<gene>
    <name evidence="6" type="ORF">SAMN04489760_10833</name>
</gene>
<name>A0A1H7WVN8_9BACT</name>
<dbReference type="Pfam" id="PF13638">
    <property type="entry name" value="PIN_4"/>
    <property type="match status" value="1"/>
</dbReference>
<dbReference type="PANTHER" id="PTHR30473">
    <property type="entry name" value="PROTEIN PHOH"/>
    <property type="match status" value="1"/>
</dbReference>
<dbReference type="SMART" id="SM00670">
    <property type="entry name" value="PINc"/>
    <property type="match status" value="1"/>
</dbReference>
<accession>A0A1H7WVN8</accession>
<feature type="domain" description="PIN" evidence="5">
    <location>
        <begin position="14"/>
        <end position="135"/>
    </location>
</feature>
<dbReference type="OrthoDB" id="9766527at2"/>
<dbReference type="STRING" id="43775.SAMN04489760_10833"/>
<evidence type="ECO:0000256" key="1">
    <source>
        <dbReference type="ARBA" id="ARBA00010393"/>
    </source>
</evidence>
<dbReference type="GO" id="GO:0005829">
    <property type="term" value="C:cytosol"/>
    <property type="evidence" value="ECO:0007669"/>
    <property type="project" value="TreeGrafter"/>
</dbReference>
<evidence type="ECO:0000256" key="3">
    <source>
        <dbReference type="ARBA" id="ARBA00022840"/>
    </source>
</evidence>
<evidence type="ECO:0000256" key="2">
    <source>
        <dbReference type="ARBA" id="ARBA00022741"/>
    </source>
</evidence>
<dbReference type="Gene3D" id="3.40.50.1010">
    <property type="entry name" value="5'-nuclease"/>
    <property type="match status" value="1"/>
</dbReference>
<evidence type="ECO:0000256" key="4">
    <source>
        <dbReference type="ARBA" id="ARBA00046345"/>
    </source>
</evidence>
<reference evidence="6 7" key="1">
    <citation type="submission" date="2016-10" db="EMBL/GenBank/DDBJ databases">
        <authorList>
            <person name="de Groot N.N."/>
        </authorList>
    </citation>
    <scope>NUCLEOTIDE SEQUENCE [LARGE SCALE GENOMIC DNA]</scope>
    <source>
        <strain evidence="6 7">DSM 8423</strain>
    </source>
</reference>
<evidence type="ECO:0000313" key="6">
    <source>
        <dbReference type="EMBL" id="SEM25444.1"/>
    </source>
</evidence>
<keyword evidence="7" id="KW-1185">Reference proteome</keyword>
<dbReference type="Proteomes" id="UP000198744">
    <property type="component" value="Unassembled WGS sequence"/>
</dbReference>
<organism evidence="6 7">
    <name type="scientific">Syntrophus gentianae</name>
    <dbReference type="NCBI Taxonomy" id="43775"/>
    <lineage>
        <taxon>Bacteria</taxon>
        <taxon>Pseudomonadati</taxon>
        <taxon>Thermodesulfobacteriota</taxon>
        <taxon>Syntrophia</taxon>
        <taxon>Syntrophales</taxon>
        <taxon>Syntrophaceae</taxon>
        <taxon>Syntrophus</taxon>
    </lineage>
</organism>
<dbReference type="RefSeq" id="WP_093883039.1">
    <property type="nucleotide sequence ID" value="NZ_FOBS01000008.1"/>
</dbReference>
<keyword evidence="2" id="KW-0547">Nucleotide-binding</keyword>
<evidence type="ECO:0000313" key="7">
    <source>
        <dbReference type="Proteomes" id="UP000198744"/>
    </source>
</evidence>
<proteinExistence type="inferred from homology"/>
<evidence type="ECO:0000259" key="5">
    <source>
        <dbReference type="SMART" id="SM00670"/>
    </source>
</evidence>
<comment type="similarity">
    <text evidence="4">In the N-terminal section; belongs to the PINc/VapC protein family.</text>
</comment>
<dbReference type="InterPro" id="IPR002716">
    <property type="entry name" value="PIN_dom"/>
</dbReference>
<dbReference type="InterPro" id="IPR003714">
    <property type="entry name" value="PhoH"/>
</dbReference>
<comment type="similarity">
    <text evidence="1">Belongs to the PhoH family.</text>
</comment>
<dbReference type="EMBL" id="FOBS01000008">
    <property type="protein sequence ID" value="SEM25444.1"/>
    <property type="molecule type" value="Genomic_DNA"/>
</dbReference>
<dbReference type="Pfam" id="PF02562">
    <property type="entry name" value="PhoH"/>
    <property type="match status" value="1"/>
</dbReference>
<dbReference type="InterPro" id="IPR051451">
    <property type="entry name" value="PhoH2-like"/>
</dbReference>
<dbReference type="AlphaFoldDB" id="A0A1H7WVN8"/>
<dbReference type="InterPro" id="IPR027417">
    <property type="entry name" value="P-loop_NTPase"/>
</dbReference>